<feature type="region of interest" description="Disordered" evidence="2">
    <location>
        <begin position="423"/>
        <end position="678"/>
    </location>
</feature>
<feature type="region of interest" description="Disordered" evidence="2">
    <location>
        <begin position="694"/>
        <end position="718"/>
    </location>
</feature>
<dbReference type="AlphaFoldDB" id="A0A0U5GWI2"/>
<evidence type="ECO:0000256" key="2">
    <source>
        <dbReference type="SAM" id="MobiDB-lite"/>
    </source>
</evidence>
<feature type="compositionally biased region" description="Basic and acidic residues" evidence="2">
    <location>
        <begin position="613"/>
        <end position="625"/>
    </location>
</feature>
<feature type="compositionally biased region" description="Basic residues" evidence="2">
    <location>
        <begin position="147"/>
        <end position="157"/>
    </location>
</feature>
<gene>
    <name evidence="3" type="ORF">ASPCAL09284</name>
</gene>
<evidence type="ECO:0008006" key="5">
    <source>
        <dbReference type="Google" id="ProtNLM"/>
    </source>
</evidence>
<dbReference type="Proteomes" id="UP000054771">
    <property type="component" value="Unassembled WGS sequence"/>
</dbReference>
<feature type="region of interest" description="Disordered" evidence="2">
    <location>
        <begin position="340"/>
        <end position="359"/>
    </location>
</feature>
<keyword evidence="1" id="KW-0175">Coiled coil</keyword>
<feature type="region of interest" description="Disordered" evidence="2">
    <location>
        <begin position="70"/>
        <end position="175"/>
    </location>
</feature>
<dbReference type="OrthoDB" id="5226996at2759"/>
<feature type="coiled-coil region" evidence="1">
    <location>
        <begin position="360"/>
        <end position="398"/>
    </location>
</feature>
<feature type="compositionally biased region" description="Pro residues" evidence="2">
    <location>
        <begin position="510"/>
        <end position="521"/>
    </location>
</feature>
<protein>
    <recommendedName>
        <fullName evidence="5">Nuclear RNA binding protein</fullName>
    </recommendedName>
</protein>
<name>A0A0U5GWI2_ASPCI</name>
<dbReference type="EMBL" id="CDMC01000007">
    <property type="protein sequence ID" value="CEN62652.1"/>
    <property type="molecule type" value="Genomic_DNA"/>
</dbReference>
<feature type="compositionally biased region" description="Low complexity" evidence="2">
    <location>
        <begin position="647"/>
        <end position="658"/>
    </location>
</feature>
<dbReference type="STRING" id="454130.A0A0U5GWI2"/>
<reference evidence="4" key="1">
    <citation type="journal article" date="2016" name="Genome Announc.">
        <title>Draft genome sequences of fungus Aspergillus calidoustus.</title>
        <authorList>
            <person name="Horn F."/>
            <person name="Linde J."/>
            <person name="Mattern D.J."/>
            <person name="Walther G."/>
            <person name="Guthke R."/>
            <person name="Scherlach K."/>
            <person name="Martin K."/>
            <person name="Brakhage A.A."/>
            <person name="Petzke L."/>
            <person name="Valiante V."/>
        </authorList>
    </citation>
    <scope>NUCLEOTIDE SEQUENCE [LARGE SCALE GENOMIC DNA]</scope>
    <source>
        <strain evidence="4">SF006504</strain>
    </source>
</reference>
<feature type="compositionally biased region" description="Basic and acidic residues" evidence="2">
    <location>
        <begin position="694"/>
        <end position="708"/>
    </location>
</feature>
<evidence type="ECO:0000313" key="3">
    <source>
        <dbReference type="EMBL" id="CEN62652.1"/>
    </source>
</evidence>
<evidence type="ECO:0000313" key="4">
    <source>
        <dbReference type="Proteomes" id="UP000054771"/>
    </source>
</evidence>
<feature type="compositionally biased region" description="Basic and acidic residues" evidence="2">
    <location>
        <begin position="341"/>
        <end position="359"/>
    </location>
</feature>
<sequence>MASALVSQATDRVFDTDHNQADYQLHRSLASTCPSPNPHNSSYTPRGHGWNASCMSLESEFLSDVSGQFDDADEFASPLPEHTGIPGEGENDSPSHSVKRRRSNDWPRQAINNDSSTRTEHRSRSRQRWPFHHYGRRPGSAHGSPRSPKHGRSGRRSRFVEGHMNDTVSEKPPSIFLRDAGQQNEPARSASRQSGIFRFGKAIASAFNPFGGWGSVSEIWRGSQEGHREEDVTNDRLRQAELAYEELKRSGYQGTAKGSYMQSLGAANASLPDQTWRSIQQKMEYGSGGGQHSRQSSANTPIDRDSISGSSLRPSFPDLRKAKSSLGIKRSDGISSLLQHLDSRGQEVRPQKSRKDMQRQAKLLKRVSDLESKLDRARRELQELTGEKELLVQRLQEERPYQRKFVPGALPSLPSERLLHGIDPATSLSPLAEGASQECEPEPDPQTQIRVEKTRLLSPKPWRKASESTPRSRSASRKRKSPGPETRKPDQSDDQQQQNPCSTVQKEDPPAPTPDQTPVPAEPEVIKTPSRKAKLPKTARGDSPGSVERKQKQKRSPAAAENASSPGDDGGRDSRPLRSTNPRNRSATPVLRMKKGRVDLRTTASPGPGTGPDENKENNTERDGGDDGETDTGAHKPEQQDAEPDQTPTTSASTSTTPTRRKARYEYIPPVPPLPKDLAATAAKVDRRLAREMGKRRVQREQDAKAKAEGFQWPEDIF</sequence>
<feature type="region of interest" description="Disordered" evidence="2">
    <location>
        <begin position="284"/>
        <end position="318"/>
    </location>
</feature>
<organism evidence="3 4">
    <name type="scientific">Aspergillus calidoustus</name>
    <dbReference type="NCBI Taxonomy" id="454130"/>
    <lineage>
        <taxon>Eukaryota</taxon>
        <taxon>Fungi</taxon>
        <taxon>Dikarya</taxon>
        <taxon>Ascomycota</taxon>
        <taxon>Pezizomycotina</taxon>
        <taxon>Eurotiomycetes</taxon>
        <taxon>Eurotiomycetidae</taxon>
        <taxon>Eurotiales</taxon>
        <taxon>Aspergillaceae</taxon>
        <taxon>Aspergillus</taxon>
        <taxon>Aspergillus subgen. Nidulantes</taxon>
    </lineage>
</organism>
<keyword evidence="4" id="KW-1185">Reference proteome</keyword>
<feature type="compositionally biased region" description="Basic residues" evidence="2">
    <location>
        <begin position="123"/>
        <end position="136"/>
    </location>
</feature>
<evidence type="ECO:0000256" key="1">
    <source>
        <dbReference type="SAM" id="Coils"/>
    </source>
</evidence>
<feature type="compositionally biased region" description="Polar residues" evidence="2">
    <location>
        <begin position="577"/>
        <end position="587"/>
    </location>
</feature>
<dbReference type="OMA" id="RSNDWPL"/>
<proteinExistence type="predicted"/>
<accession>A0A0U5GWI2</accession>